<organism evidence="2 3">
    <name type="scientific">Mycobacterium branderi</name>
    <dbReference type="NCBI Taxonomy" id="43348"/>
    <lineage>
        <taxon>Bacteria</taxon>
        <taxon>Bacillati</taxon>
        <taxon>Actinomycetota</taxon>
        <taxon>Actinomycetes</taxon>
        <taxon>Mycobacteriales</taxon>
        <taxon>Mycobacteriaceae</taxon>
        <taxon>Mycobacterium</taxon>
    </lineage>
</organism>
<gene>
    <name evidence="2" type="ORF">MBRA_08180</name>
</gene>
<sequence length="388" mass="43342">MSDPERIVSVSTTGRKLQPVPGPWAGPGGPANVTIKRPMASKNVEQRVRQAAELALAEQRFVRPVDVLVRLGWLAPSHLHLWRQGRIDSLESVVPTNPSKVTTAMSALRRWAQERGLKPSEAEYLARTRDRRRLQFSVSGDAAIESAYRTHWVSPNLSQRVIERQSRAPDLVVIWPLKEWTCTSCGGTGDFLLMEDPGPLCMDCADFGHLEFLPSGDATLTRRAKKASRLCAVVVRWSRSRKRYERQGILAEPEAIEQAEQQCLSDDEVRARRRERDELRRAEADLRFQAEFAAAIRAQFPGCPADRAHAIAQHTALRGSGRVGRTAAGRALDPNAVRLAVAASVRHTDTDYDELLMSGTDRETARHHVWDRVEGVLDGWRDQTGMPG</sequence>
<dbReference type="Proteomes" id="UP000467379">
    <property type="component" value="Chromosome"/>
</dbReference>
<proteinExistence type="predicted"/>
<reference evidence="2 3" key="1">
    <citation type="journal article" date="2019" name="Emerg. Microbes Infect.">
        <title>Comprehensive subspecies identification of 175 nontuberculous mycobacteria species based on 7547 genomic profiles.</title>
        <authorList>
            <person name="Matsumoto Y."/>
            <person name="Kinjo T."/>
            <person name="Motooka D."/>
            <person name="Nabeya D."/>
            <person name="Jung N."/>
            <person name="Uechi K."/>
            <person name="Horii T."/>
            <person name="Iida T."/>
            <person name="Fujita J."/>
            <person name="Nakamura S."/>
        </authorList>
    </citation>
    <scope>NUCLEOTIDE SEQUENCE [LARGE SCALE GENOMIC DNA]</scope>
    <source>
        <strain evidence="2 3">JCM 12687</strain>
    </source>
</reference>
<evidence type="ECO:0000313" key="2">
    <source>
        <dbReference type="EMBL" id="BBZ10623.1"/>
    </source>
</evidence>
<evidence type="ECO:0000259" key="1">
    <source>
        <dbReference type="Pfam" id="PF10056"/>
    </source>
</evidence>
<feature type="domain" description="DUF2293" evidence="1">
    <location>
        <begin position="295"/>
        <end position="381"/>
    </location>
</feature>
<dbReference type="Pfam" id="PF10056">
    <property type="entry name" value="DUF2293"/>
    <property type="match status" value="1"/>
</dbReference>
<name>A0ABM7KHQ4_9MYCO</name>
<evidence type="ECO:0000313" key="3">
    <source>
        <dbReference type="Proteomes" id="UP000467379"/>
    </source>
</evidence>
<dbReference type="PANTHER" id="PTHR38113:SF2">
    <property type="entry name" value="DUF2293 DOMAIN-CONTAINING PROTEIN"/>
    <property type="match status" value="1"/>
</dbReference>
<keyword evidence="3" id="KW-1185">Reference proteome</keyword>
<dbReference type="EMBL" id="AP022606">
    <property type="protein sequence ID" value="BBZ10623.1"/>
    <property type="molecule type" value="Genomic_DNA"/>
</dbReference>
<dbReference type="InterPro" id="IPR018744">
    <property type="entry name" value="DUF2293"/>
</dbReference>
<accession>A0ABM7KHQ4</accession>
<dbReference type="PANTHER" id="PTHR38113">
    <property type="match status" value="1"/>
</dbReference>
<protein>
    <recommendedName>
        <fullName evidence="1">DUF2293 domain-containing protein</fullName>
    </recommendedName>
</protein>